<evidence type="ECO:0000256" key="5">
    <source>
        <dbReference type="ARBA" id="ARBA00022559"/>
    </source>
</evidence>
<dbReference type="PANTHER" id="PTHR10430">
    <property type="entry name" value="PEROXIREDOXIN"/>
    <property type="match status" value="1"/>
</dbReference>
<dbReference type="Gene3D" id="3.40.30.10">
    <property type="entry name" value="Glutaredoxin"/>
    <property type="match status" value="1"/>
</dbReference>
<feature type="domain" description="Thioredoxin" evidence="14">
    <location>
        <begin position="85"/>
        <end position="244"/>
    </location>
</feature>
<evidence type="ECO:0000313" key="15">
    <source>
        <dbReference type="EnsemblMetazoa" id="ADIR009925-PA"/>
    </source>
</evidence>
<evidence type="ECO:0000256" key="3">
    <source>
        <dbReference type="ARBA" id="ARBA00013017"/>
    </source>
</evidence>
<feature type="domain" description="HORMA" evidence="13">
    <location>
        <begin position="277"/>
        <end position="468"/>
    </location>
</feature>
<dbReference type="Pfam" id="PF08534">
    <property type="entry name" value="Redoxin"/>
    <property type="match status" value="1"/>
</dbReference>
<accession>A0A182NQJ0</accession>
<evidence type="ECO:0000256" key="2">
    <source>
        <dbReference type="ARBA" id="ARBA00010505"/>
    </source>
</evidence>
<dbReference type="Proteomes" id="UP000075884">
    <property type="component" value="Unassembled WGS sequence"/>
</dbReference>
<dbReference type="InterPro" id="IPR013740">
    <property type="entry name" value="Redoxin"/>
</dbReference>
<dbReference type="VEuPathDB" id="VectorBase:ADIR009925"/>
<dbReference type="GO" id="GO:0042744">
    <property type="term" value="P:hydrogen peroxide catabolic process"/>
    <property type="evidence" value="ECO:0007669"/>
    <property type="project" value="TreeGrafter"/>
</dbReference>
<dbReference type="SUPFAM" id="SSF52833">
    <property type="entry name" value="Thioredoxin-like"/>
    <property type="match status" value="1"/>
</dbReference>
<evidence type="ECO:0000256" key="4">
    <source>
        <dbReference type="ARBA" id="ARBA00014329"/>
    </source>
</evidence>
<dbReference type="InterPro" id="IPR037944">
    <property type="entry name" value="PRX5-like"/>
</dbReference>
<dbReference type="AlphaFoldDB" id="A0A182NQJ0"/>
<dbReference type="CDD" id="cd03013">
    <property type="entry name" value="PRX5_like"/>
    <property type="match status" value="1"/>
</dbReference>
<comment type="catalytic activity">
    <reaction evidence="11">
        <text>a hydroperoxide + [thioredoxin]-dithiol = an alcohol + [thioredoxin]-disulfide + H2O</text>
        <dbReference type="Rhea" id="RHEA:62620"/>
        <dbReference type="Rhea" id="RHEA-COMP:10698"/>
        <dbReference type="Rhea" id="RHEA-COMP:10700"/>
        <dbReference type="ChEBI" id="CHEBI:15377"/>
        <dbReference type="ChEBI" id="CHEBI:29950"/>
        <dbReference type="ChEBI" id="CHEBI:30879"/>
        <dbReference type="ChEBI" id="CHEBI:35924"/>
        <dbReference type="ChEBI" id="CHEBI:50058"/>
        <dbReference type="EC" id="1.11.1.24"/>
    </reaction>
</comment>
<dbReference type="STRING" id="7168.A0A182NQJ0"/>
<dbReference type="FunFam" id="3.40.30.10:FF:000020">
    <property type="entry name" value="Peroxiredoxin"/>
    <property type="match status" value="1"/>
</dbReference>
<evidence type="ECO:0000256" key="7">
    <source>
        <dbReference type="ARBA" id="ARBA00023002"/>
    </source>
</evidence>
<dbReference type="Pfam" id="PF02301">
    <property type="entry name" value="HORMA"/>
    <property type="match status" value="1"/>
</dbReference>
<evidence type="ECO:0000259" key="14">
    <source>
        <dbReference type="PROSITE" id="PS51352"/>
    </source>
</evidence>
<dbReference type="PROSITE" id="PS50815">
    <property type="entry name" value="HORMA"/>
    <property type="match status" value="1"/>
</dbReference>
<dbReference type="InterPro" id="IPR013766">
    <property type="entry name" value="Thioredoxin_domain"/>
</dbReference>
<dbReference type="Gene3D" id="3.30.900.10">
    <property type="entry name" value="HORMA domain"/>
    <property type="match status" value="1"/>
</dbReference>
<comment type="similarity">
    <text evidence="2">Belongs to the peroxiredoxin family. Prx5 subfamily.</text>
</comment>
<evidence type="ECO:0000256" key="10">
    <source>
        <dbReference type="ARBA" id="ARBA00033191"/>
    </source>
</evidence>
<dbReference type="SUPFAM" id="SSF56019">
    <property type="entry name" value="The spindle assembly checkpoint protein mad2"/>
    <property type="match status" value="1"/>
</dbReference>
<name>A0A182NQJ0_9DIPT</name>
<evidence type="ECO:0000256" key="9">
    <source>
        <dbReference type="ARBA" id="ARBA00031861"/>
    </source>
</evidence>
<reference evidence="16" key="1">
    <citation type="submission" date="2013-03" db="EMBL/GenBank/DDBJ databases">
        <title>The Genome Sequence of Anopheles dirus WRAIR2.</title>
        <authorList>
            <consortium name="The Broad Institute Genomics Platform"/>
            <person name="Neafsey D.E."/>
            <person name="Walton C."/>
            <person name="Walker B."/>
            <person name="Young S.K."/>
            <person name="Zeng Q."/>
            <person name="Gargeya S."/>
            <person name="Fitzgerald M."/>
            <person name="Haas B."/>
            <person name="Abouelleil A."/>
            <person name="Allen A.W."/>
            <person name="Alvarado L."/>
            <person name="Arachchi H.M."/>
            <person name="Berlin A.M."/>
            <person name="Chapman S.B."/>
            <person name="Gainer-Dewar J."/>
            <person name="Goldberg J."/>
            <person name="Griggs A."/>
            <person name="Gujja S."/>
            <person name="Hansen M."/>
            <person name="Howarth C."/>
            <person name="Imamovic A."/>
            <person name="Ireland A."/>
            <person name="Larimer J."/>
            <person name="McCowan C."/>
            <person name="Murphy C."/>
            <person name="Pearson M."/>
            <person name="Poon T.W."/>
            <person name="Priest M."/>
            <person name="Roberts A."/>
            <person name="Saif S."/>
            <person name="Shea T."/>
            <person name="Sisk P."/>
            <person name="Sykes S."/>
            <person name="Wortman J."/>
            <person name="Nusbaum C."/>
            <person name="Birren B."/>
        </authorList>
    </citation>
    <scope>NUCLEOTIDE SEQUENCE [LARGE SCALE GENOMIC DNA]</scope>
    <source>
        <strain evidence="16">WRAIR2</strain>
    </source>
</reference>
<evidence type="ECO:0000256" key="11">
    <source>
        <dbReference type="ARBA" id="ARBA00049091"/>
    </source>
</evidence>
<keyword evidence="16" id="KW-1185">Reference proteome</keyword>
<dbReference type="GO" id="GO:0005777">
    <property type="term" value="C:peroxisome"/>
    <property type="evidence" value="ECO:0007669"/>
    <property type="project" value="TreeGrafter"/>
</dbReference>
<dbReference type="GO" id="GO:0008379">
    <property type="term" value="F:thioredoxin peroxidase activity"/>
    <property type="evidence" value="ECO:0007669"/>
    <property type="project" value="InterPro"/>
</dbReference>
<keyword evidence="6" id="KW-0049">Antioxidant</keyword>
<sequence length="474" mass="53078">HTADKDLRTCALLFQHVLNTPSHRRPDRFVASFAGVCARDYSMHSFVRSSCAVVKKSFVLNQCGRPVLLNATTAATFHTSKMVQIKEGDKVPSIDLFEDSPANKVNVADLCAGKKVILFAVPGAFTPGCSKTHLPGYVDKAGDLKSSGAAEIVCVSVNDPFVMSAWGKQHNAGGKVRMLADPAAAFTKALDLGADLPPLGGLRSKRYSMVLEDGVVKSLNVEPDGTGLSCSLADKIKLDDECKDGYKQTGKKTCVTFKRKQTQQAQEGAKMTTASEKREIDIIIEMMEIYINSILYKRKLYPEAIFRIRKAYSIPVYISIYKTLNEYIAKTLQTARELIRNRKMRRLELVIFRHEEQPLESYMFNLDYRGFALECDENMTTFEEELRKSLLSLDCRMKDLKGLPEDGDVRFKILLHTTESEFVRIGTNPRLQSFPFVKEHLPTEADEKSKIQLLPVLQTSYVGINVFVEEYAGA</sequence>
<evidence type="ECO:0000256" key="6">
    <source>
        <dbReference type="ARBA" id="ARBA00022862"/>
    </source>
</evidence>
<comment type="function">
    <text evidence="1">Thiol-specific peroxidase that catalyzes the reduction of hydrogen peroxide and organic hydroperoxides to water and alcohols, respectively. Plays a role in cell protection against oxidative stress by detoxifying peroxides and as sensor of hydrogen peroxide-mediated signaling events.</text>
</comment>
<dbReference type="GO" id="GO:0034599">
    <property type="term" value="P:cellular response to oxidative stress"/>
    <property type="evidence" value="ECO:0007669"/>
    <property type="project" value="InterPro"/>
</dbReference>
<keyword evidence="8" id="KW-0676">Redox-active center</keyword>
<reference evidence="15" key="2">
    <citation type="submission" date="2020-05" db="UniProtKB">
        <authorList>
            <consortium name="EnsemblMetazoa"/>
        </authorList>
    </citation>
    <scope>IDENTIFICATION</scope>
    <source>
        <strain evidence="15">WRAIR2</strain>
    </source>
</reference>
<dbReference type="InterPro" id="IPR003511">
    <property type="entry name" value="HORMA_dom"/>
</dbReference>
<dbReference type="InterPro" id="IPR036249">
    <property type="entry name" value="Thioredoxin-like_sf"/>
</dbReference>
<evidence type="ECO:0000256" key="12">
    <source>
        <dbReference type="PIRSR" id="PIRSR637944-1"/>
    </source>
</evidence>
<dbReference type="GO" id="GO:0005739">
    <property type="term" value="C:mitochondrion"/>
    <property type="evidence" value="ECO:0007669"/>
    <property type="project" value="TreeGrafter"/>
</dbReference>
<evidence type="ECO:0000256" key="8">
    <source>
        <dbReference type="ARBA" id="ARBA00023284"/>
    </source>
</evidence>
<evidence type="ECO:0000313" key="16">
    <source>
        <dbReference type="Proteomes" id="UP000075884"/>
    </source>
</evidence>
<dbReference type="PROSITE" id="PS51352">
    <property type="entry name" value="THIOREDOXIN_2"/>
    <property type="match status" value="1"/>
</dbReference>
<dbReference type="GO" id="GO:0045454">
    <property type="term" value="P:cell redox homeostasis"/>
    <property type="evidence" value="ECO:0007669"/>
    <property type="project" value="TreeGrafter"/>
</dbReference>
<proteinExistence type="inferred from homology"/>
<keyword evidence="5" id="KW-0575">Peroxidase</keyword>
<evidence type="ECO:0000259" key="13">
    <source>
        <dbReference type="PROSITE" id="PS50815"/>
    </source>
</evidence>
<evidence type="ECO:0000256" key="1">
    <source>
        <dbReference type="ARBA" id="ARBA00003330"/>
    </source>
</evidence>
<dbReference type="InterPro" id="IPR036570">
    <property type="entry name" value="HORMA_dom_sf"/>
</dbReference>
<keyword evidence="7" id="KW-0560">Oxidoreductase</keyword>
<protein>
    <recommendedName>
        <fullName evidence="4">Peroxiredoxin-5, mitochondrial</fullName>
        <ecNumber evidence="3">1.11.1.24</ecNumber>
    </recommendedName>
    <alternativeName>
        <fullName evidence="9">Peroxiredoxin V</fullName>
    </alternativeName>
    <alternativeName>
        <fullName evidence="10">Thioredoxin-dependent peroxiredoxin 5</fullName>
    </alternativeName>
</protein>
<dbReference type="PANTHER" id="PTHR10430:SF16">
    <property type="entry name" value="PEROXIREDOXIN-5, MITOCHONDRIAL"/>
    <property type="match status" value="1"/>
</dbReference>
<dbReference type="EnsemblMetazoa" id="ADIR009925-RA">
    <property type="protein sequence ID" value="ADIR009925-PA"/>
    <property type="gene ID" value="ADIR009925"/>
</dbReference>
<feature type="active site" description="Cysteine sulfenic acid (-SOH) intermediate" evidence="12">
    <location>
        <position position="129"/>
    </location>
</feature>
<dbReference type="EC" id="1.11.1.24" evidence="3"/>
<organism evidence="15 16">
    <name type="scientific">Anopheles dirus</name>
    <dbReference type="NCBI Taxonomy" id="7168"/>
    <lineage>
        <taxon>Eukaryota</taxon>
        <taxon>Metazoa</taxon>
        <taxon>Ecdysozoa</taxon>
        <taxon>Arthropoda</taxon>
        <taxon>Hexapoda</taxon>
        <taxon>Insecta</taxon>
        <taxon>Pterygota</taxon>
        <taxon>Neoptera</taxon>
        <taxon>Endopterygota</taxon>
        <taxon>Diptera</taxon>
        <taxon>Nematocera</taxon>
        <taxon>Culicoidea</taxon>
        <taxon>Culicidae</taxon>
        <taxon>Anophelinae</taxon>
        <taxon>Anopheles</taxon>
    </lineage>
</organism>